<dbReference type="Pfam" id="PF20684">
    <property type="entry name" value="Fung_rhodopsin"/>
    <property type="match status" value="1"/>
</dbReference>
<keyword evidence="1" id="KW-0812">Transmembrane</keyword>
<feature type="transmembrane region" description="Helical" evidence="1">
    <location>
        <begin position="169"/>
        <end position="191"/>
    </location>
</feature>
<keyword evidence="4" id="KW-1185">Reference proteome</keyword>
<keyword evidence="1" id="KW-1133">Transmembrane helix</keyword>
<evidence type="ECO:0000313" key="3">
    <source>
        <dbReference type="EMBL" id="KAF1976793.1"/>
    </source>
</evidence>
<protein>
    <recommendedName>
        <fullName evidence="2">Rhodopsin domain-containing protein</fullName>
    </recommendedName>
</protein>
<feature type="transmembrane region" description="Helical" evidence="1">
    <location>
        <begin position="247"/>
        <end position="265"/>
    </location>
</feature>
<name>A0A6A5VGV7_9PLEO</name>
<feature type="transmembrane region" description="Helical" evidence="1">
    <location>
        <begin position="49"/>
        <end position="74"/>
    </location>
</feature>
<dbReference type="InterPro" id="IPR049326">
    <property type="entry name" value="Rhodopsin_dom_fungi"/>
</dbReference>
<gene>
    <name evidence="3" type="ORF">BU23DRAFT_587812</name>
</gene>
<dbReference type="PANTHER" id="PTHR38794">
    <property type="entry name" value="INTEGRAL MEMBRANE PROTEIN"/>
    <property type="match status" value="1"/>
</dbReference>
<dbReference type="PANTHER" id="PTHR38794:SF3">
    <property type="entry name" value="INTEGRAL MEMBRANE PROTEIN"/>
    <property type="match status" value="1"/>
</dbReference>
<evidence type="ECO:0000256" key="1">
    <source>
        <dbReference type="SAM" id="Phobius"/>
    </source>
</evidence>
<dbReference type="Proteomes" id="UP000800036">
    <property type="component" value="Unassembled WGS sequence"/>
</dbReference>
<reference evidence="3" key="1">
    <citation type="journal article" date="2020" name="Stud. Mycol.">
        <title>101 Dothideomycetes genomes: a test case for predicting lifestyles and emergence of pathogens.</title>
        <authorList>
            <person name="Haridas S."/>
            <person name="Albert R."/>
            <person name="Binder M."/>
            <person name="Bloem J."/>
            <person name="Labutti K."/>
            <person name="Salamov A."/>
            <person name="Andreopoulos B."/>
            <person name="Baker S."/>
            <person name="Barry K."/>
            <person name="Bills G."/>
            <person name="Bluhm B."/>
            <person name="Cannon C."/>
            <person name="Castanera R."/>
            <person name="Culley D."/>
            <person name="Daum C."/>
            <person name="Ezra D."/>
            <person name="Gonzalez J."/>
            <person name="Henrissat B."/>
            <person name="Kuo A."/>
            <person name="Liang C."/>
            <person name="Lipzen A."/>
            <person name="Lutzoni F."/>
            <person name="Magnuson J."/>
            <person name="Mondo S."/>
            <person name="Nolan M."/>
            <person name="Ohm R."/>
            <person name="Pangilinan J."/>
            <person name="Park H.-J."/>
            <person name="Ramirez L."/>
            <person name="Alfaro M."/>
            <person name="Sun H."/>
            <person name="Tritt A."/>
            <person name="Yoshinaga Y."/>
            <person name="Zwiers L.-H."/>
            <person name="Turgeon B."/>
            <person name="Goodwin S."/>
            <person name="Spatafora J."/>
            <person name="Crous P."/>
            <person name="Grigoriev I."/>
        </authorList>
    </citation>
    <scope>NUCLEOTIDE SEQUENCE</scope>
    <source>
        <strain evidence="3">CBS 107.79</strain>
    </source>
</reference>
<feature type="transmembrane region" description="Helical" evidence="1">
    <location>
        <begin position="129"/>
        <end position="149"/>
    </location>
</feature>
<sequence>MADQVVVIEFNRTPIVQIVTWICLVISILAFFSHASMKFYLTRSFTVETGLLFMGLLFGSAQSIVVSLQASYGFGKPSNTLDNNQLQTVLKCEYADTLLFLCSIAFSKLAVVAFVNGITPGHLHQRSNYAAGAFSVVWLVVSVLIVSFQCQVPHTWDKTSGICINTLNWWLTITILNILSEVALVALEIALVAPVQMMRKRKVFVIGLFTCRLLVSIAAAFQLYLFWQDATGPLKDDYALGYWRSTTGNQVVLCLAIITTSLPYAKIFMESFESGLIRIEKPRGLIEQSLDGEGTYGSGRTYELLEVSRKSGTKPPCRNCQAGSRYGDPC</sequence>
<dbReference type="AlphaFoldDB" id="A0A6A5VGV7"/>
<keyword evidence="1" id="KW-0472">Membrane</keyword>
<feature type="transmembrane region" description="Helical" evidence="1">
    <location>
        <begin position="94"/>
        <end position="117"/>
    </location>
</feature>
<evidence type="ECO:0000313" key="4">
    <source>
        <dbReference type="Proteomes" id="UP000800036"/>
    </source>
</evidence>
<feature type="transmembrane region" description="Helical" evidence="1">
    <location>
        <begin position="203"/>
        <end position="227"/>
    </location>
</feature>
<dbReference type="OrthoDB" id="3918601at2759"/>
<evidence type="ECO:0000259" key="2">
    <source>
        <dbReference type="Pfam" id="PF20684"/>
    </source>
</evidence>
<feature type="transmembrane region" description="Helical" evidence="1">
    <location>
        <begin position="15"/>
        <end position="37"/>
    </location>
</feature>
<accession>A0A6A5VGV7</accession>
<proteinExistence type="predicted"/>
<organism evidence="3 4">
    <name type="scientific">Bimuria novae-zelandiae CBS 107.79</name>
    <dbReference type="NCBI Taxonomy" id="1447943"/>
    <lineage>
        <taxon>Eukaryota</taxon>
        <taxon>Fungi</taxon>
        <taxon>Dikarya</taxon>
        <taxon>Ascomycota</taxon>
        <taxon>Pezizomycotina</taxon>
        <taxon>Dothideomycetes</taxon>
        <taxon>Pleosporomycetidae</taxon>
        <taxon>Pleosporales</taxon>
        <taxon>Massarineae</taxon>
        <taxon>Didymosphaeriaceae</taxon>
        <taxon>Bimuria</taxon>
    </lineage>
</organism>
<feature type="domain" description="Rhodopsin" evidence="2">
    <location>
        <begin position="38"/>
        <end position="268"/>
    </location>
</feature>
<dbReference type="EMBL" id="ML976665">
    <property type="protein sequence ID" value="KAF1976793.1"/>
    <property type="molecule type" value="Genomic_DNA"/>
</dbReference>